<name>A0A198X930_MORCA</name>
<dbReference type="AlphaFoldDB" id="A0A198X930"/>
<dbReference type="Proteomes" id="UP000280228">
    <property type="component" value="Chromosome"/>
</dbReference>
<evidence type="ECO:0000313" key="4">
    <source>
        <dbReference type="Proteomes" id="UP000280228"/>
    </source>
</evidence>
<dbReference type="EMBL" id="CP034662">
    <property type="protein sequence ID" value="AZQ92544.1"/>
    <property type="molecule type" value="Genomic_DNA"/>
</dbReference>
<gene>
    <name evidence="1" type="ORF">EJK53_1457</name>
    <name evidence="2" type="ORF">EJK54_1894</name>
</gene>
<evidence type="ECO:0000313" key="3">
    <source>
        <dbReference type="Proteomes" id="UP000268436"/>
    </source>
</evidence>
<evidence type="ECO:0000313" key="2">
    <source>
        <dbReference type="EMBL" id="RUO17242.1"/>
    </source>
</evidence>
<reference evidence="3 4" key="1">
    <citation type="submission" date="2018-12" db="EMBL/GenBank/DDBJ databases">
        <title>Persistence of Moraxella catarrhalis in Chronic Obstructive Pulmonary Disease and Regulation of the Hag/MID Adhesin.</title>
        <authorList>
            <person name="Murphy T."/>
            <person name="Zhao X."/>
            <person name="Vyas G."/>
            <person name="Aluvathingal J."/>
            <person name="Nadendla S."/>
            <person name="Tallon L."/>
            <person name="Tettelin H."/>
        </authorList>
    </citation>
    <scope>NUCLEOTIDE SEQUENCE [LARGE SCALE GENOMIC DNA]</scope>
    <source>
        <strain evidence="2 3">173P27B1</strain>
        <strain evidence="1 4">46P58B1</strain>
    </source>
</reference>
<evidence type="ECO:0000313" key="1">
    <source>
        <dbReference type="EMBL" id="AZQ92544.1"/>
    </source>
</evidence>
<organism evidence="1 4">
    <name type="scientific">Moraxella catarrhalis</name>
    <name type="common">Branhamella catarrhalis</name>
    <dbReference type="NCBI Taxonomy" id="480"/>
    <lineage>
        <taxon>Bacteria</taxon>
        <taxon>Pseudomonadati</taxon>
        <taxon>Pseudomonadota</taxon>
        <taxon>Gammaproteobacteria</taxon>
        <taxon>Moraxellales</taxon>
        <taxon>Moraxellaceae</taxon>
        <taxon>Moraxella</taxon>
    </lineage>
</organism>
<proteinExistence type="predicted"/>
<dbReference type="Proteomes" id="UP000268436">
    <property type="component" value="Unassembled WGS sequence"/>
</dbReference>
<protein>
    <submittedName>
        <fullName evidence="1">Uncharacterized protein</fullName>
    </submittedName>
</protein>
<accession>A0A198X930</accession>
<keyword evidence="3" id="KW-1185">Reference proteome</keyword>
<dbReference type="EMBL" id="RYER01000013">
    <property type="protein sequence ID" value="RUO17242.1"/>
    <property type="molecule type" value="Genomic_DNA"/>
</dbReference>
<sequence>MIFSGAGRGFFFGFCSSDITDTLAYGPNELKIALLARSIFVKAWLGK</sequence>